<dbReference type="GO" id="GO:0006355">
    <property type="term" value="P:regulation of DNA-templated transcription"/>
    <property type="evidence" value="ECO:0007669"/>
    <property type="project" value="TreeGrafter"/>
</dbReference>
<evidence type="ECO:0000259" key="9">
    <source>
        <dbReference type="Pfam" id="PF05185"/>
    </source>
</evidence>
<dbReference type="GO" id="GO:0005634">
    <property type="term" value="C:nucleus"/>
    <property type="evidence" value="ECO:0007669"/>
    <property type="project" value="TreeGrafter"/>
</dbReference>
<dbReference type="PANTHER" id="PTHR10738:SF0">
    <property type="entry name" value="PROTEIN ARGININE N-METHYLTRANSFERASE 5"/>
    <property type="match status" value="1"/>
</dbReference>
<dbReference type="InterPro" id="IPR029063">
    <property type="entry name" value="SAM-dependent_MTases_sf"/>
</dbReference>
<dbReference type="Gene3D" id="2.70.160.11">
    <property type="entry name" value="Hnrnp arginine n-methyltransferase1"/>
    <property type="match status" value="1"/>
</dbReference>
<dbReference type="Proteomes" id="UP000294933">
    <property type="component" value="Unassembled WGS sequence"/>
</dbReference>
<evidence type="ECO:0000313" key="13">
    <source>
        <dbReference type="Proteomes" id="UP000294933"/>
    </source>
</evidence>
<dbReference type="InterPro" id="IPR035247">
    <property type="entry name" value="PRMT5_TIM"/>
</dbReference>
<name>A0A4Y7QDZ1_9AGAM</name>
<feature type="active site" description="Proton donor/acceptor" evidence="4">
    <location>
        <position position="502"/>
    </location>
</feature>
<feature type="site" description="Critical for specifying symmetric addition of methyl groups" evidence="6">
    <location>
        <position position="390"/>
    </location>
</feature>
<dbReference type="SUPFAM" id="SSF53335">
    <property type="entry name" value="S-adenosyl-L-methionine-dependent methyltransferases"/>
    <property type="match status" value="1"/>
</dbReference>
<protein>
    <submittedName>
        <fullName evidence="12">Shk1 kinase-binding protein 1</fullName>
    </submittedName>
</protein>
<dbReference type="STRING" id="50990.A0A4Y7QDZ1"/>
<dbReference type="GO" id="GO:0032259">
    <property type="term" value="P:methylation"/>
    <property type="evidence" value="ECO:0007669"/>
    <property type="project" value="UniProtKB-KW"/>
</dbReference>
<keyword evidence="3 5" id="KW-0949">S-adenosyl-L-methionine</keyword>
<evidence type="ECO:0000256" key="2">
    <source>
        <dbReference type="ARBA" id="ARBA00022679"/>
    </source>
</evidence>
<dbReference type="OrthoDB" id="1368803at2759"/>
<evidence type="ECO:0000313" key="12">
    <source>
        <dbReference type="EMBL" id="TDL25471.1"/>
    </source>
</evidence>
<dbReference type="CDD" id="cd02440">
    <property type="entry name" value="AdoMet_MTases"/>
    <property type="match status" value="1"/>
</dbReference>
<gene>
    <name evidence="12" type="ORF">BD410DRAFT_784461</name>
</gene>
<dbReference type="Gene3D" id="3.40.50.150">
    <property type="entry name" value="Vaccinia Virus protein VP39"/>
    <property type="match status" value="1"/>
</dbReference>
<keyword evidence="2 7" id="KW-0808">Transferase</keyword>
<feature type="domain" description="PRMT5 TIM barrel" evidence="10">
    <location>
        <begin position="45"/>
        <end position="346"/>
    </location>
</feature>
<keyword evidence="13" id="KW-1185">Reference proteome</keyword>
<feature type="domain" description="PRMT5 oligomerisation" evidence="11">
    <location>
        <begin position="525"/>
        <end position="780"/>
    </location>
</feature>
<dbReference type="GO" id="GO:0005829">
    <property type="term" value="C:cytosol"/>
    <property type="evidence" value="ECO:0007669"/>
    <property type="project" value="TreeGrafter"/>
</dbReference>
<evidence type="ECO:0000256" key="7">
    <source>
        <dbReference type="PROSITE-ProRule" id="PRU01015"/>
    </source>
</evidence>
<dbReference type="InterPro" id="IPR035248">
    <property type="entry name" value="PRMT5_C"/>
</dbReference>
<feature type="binding site" evidence="5">
    <location>
        <begin position="396"/>
        <end position="397"/>
    </location>
    <ligand>
        <name>S-adenosyl-L-methionine</name>
        <dbReference type="ChEBI" id="CHEBI:59789"/>
    </ligand>
</feature>
<dbReference type="VEuPathDB" id="FungiDB:BD410DRAFT_784461"/>
<feature type="region of interest" description="Disordered" evidence="8">
    <location>
        <begin position="750"/>
        <end position="783"/>
    </location>
</feature>
<dbReference type="Gene3D" id="3.20.20.150">
    <property type="entry name" value="Divalent-metal-dependent TIM barrel enzymes"/>
    <property type="match status" value="1"/>
</dbReference>
<feature type="compositionally biased region" description="Polar residues" evidence="8">
    <location>
        <begin position="757"/>
        <end position="772"/>
    </location>
</feature>
<dbReference type="PROSITE" id="PS51678">
    <property type="entry name" value="SAM_MT_PRMT"/>
    <property type="match status" value="1"/>
</dbReference>
<evidence type="ECO:0000256" key="6">
    <source>
        <dbReference type="PIRSR" id="PIRSR015894-3"/>
    </source>
</evidence>
<dbReference type="InterPro" id="IPR025799">
    <property type="entry name" value="Arg_MeTrfase"/>
</dbReference>
<keyword evidence="1 7" id="KW-0489">Methyltransferase</keyword>
<evidence type="ECO:0000259" key="11">
    <source>
        <dbReference type="Pfam" id="PF17286"/>
    </source>
</evidence>
<dbReference type="Pfam" id="PF05185">
    <property type="entry name" value="PRMT5"/>
    <property type="match status" value="1"/>
</dbReference>
<dbReference type="EMBL" id="ML170163">
    <property type="protein sequence ID" value="TDL25471.1"/>
    <property type="molecule type" value="Genomic_DNA"/>
</dbReference>
<dbReference type="Pfam" id="PF17286">
    <property type="entry name" value="PRMT5_C"/>
    <property type="match status" value="1"/>
</dbReference>
<feature type="binding site" evidence="5">
    <location>
        <position position="450"/>
    </location>
    <ligand>
        <name>S-adenosyl-L-methionine</name>
        <dbReference type="ChEBI" id="CHEBI:59789"/>
    </ligand>
</feature>
<proteinExistence type="predicted"/>
<evidence type="ECO:0000256" key="5">
    <source>
        <dbReference type="PIRSR" id="PIRSR015894-2"/>
    </source>
</evidence>
<feature type="domain" description="PRMT5 arginine-N-methyltransferase" evidence="9">
    <location>
        <begin position="361"/>
        <end position="522"/>
    </location>
</feature>
<keyword evidence="12" id="KW-0418">Kinase</keyword>
<organism evidence="12 13">
    <name type="scientific">Rickenella mellea</name>
    <dbReference type="NCBI Taxonomy" id="50990"/>
    <lineage>
        <taxon>Eukaryota</taxon>
        <taxon>Fungi</taxon>
        <taxon>Dikarya</taxon>
        <taxon>Basidiomycota</taxon>
        <taxon>Agaricomycotina</taxon>
        <taxon>Agaricomycetes</taxon>
        <taxon>Hymenochaetales</taxon>
        <taxon>Rickenellaceae</taxon>
        <taxon>Rickenella</taxon>
    </lineage>
</organism>
<dbReference type="GO" id="GO:0016274">
    <property type="term" value="F:protein-arginine N-methyltransferase activity"/>
    <property type="evidence" value="ECO:0007669"/>
    <property type="project" value="InterPro"/>
</dbReference>
<evidence type="ECO:0000256" key="3">
    <source>
        <dbReference type="ARBA" id="ARBA00022691"/>
    </source>
</evidence>
<evidence type="ECO:0000256" key="8">
    <source>
        <dbReference type="SAM" id="MobiDB-lite"/>
    </source>
</evidence>
<feature type="active site" description="Proton donor/acceptor" evidence="4">
    <location>
        <position position="493"/>
    </location>
</feature>
<feature type="binding site" evidence="5">
    <location>
        <begin position="477"/>
        <end position="478"/>
    </location>
    <ligand>
        <name>S-adenosyl-L-methionine</name>
        <dbReference type="ChEBI" id="CHEBI:59789"/>
    </ligand>
</feature>
<reference evidence="12 13" key="1">
    <citation type="submission" date="2018-06" db="EMBL/GenBank/DDBJ databases">
        <title>A transcriptomic atlas of mushroom development highlights an independent origin of complex multicellularity.</title>
        <authorList>
            <consortium name="DOE Joint Genome Institute"/>
            <person name="Krizsan K."/>
            <person name="Almasi E."/>
            <person name="Merenyi Z."/>
            <person name="Sahu N."/>
            <person name="Viragh M."/>
            <person name="Koszo T."/>
            <person name="Mondo S."/>
            <person name="Kiss B."/>
            <person name="Balint B."/>
            <person name="Kues U."/>
            <person name="Barry K."/>
            <person name="Hegedus J.C."/>
            <person name="Henrissat B."/>
            <person name="Johnson J."/>
            <person name="Lipzen A."/>
            <person name="Ohm R."/>
            <person name="Nagy I."/>
            <person name="Pangilinan J."/>
            <person name="Yan J."/>
            <person name="Xiong Y."/>
            <person name="Grigoriev I.V."/>
            <person name="Hibbett D.S."/>
            <person name="Nagy L.G."/>
        </authorList>
    </citation>
    <scope>NUCLEOTIDE SEQUENCE [LARGE SCALE GENOMIC DNA]</scope>
    <source>
        <strain evidence="12 13">SZMC22713</strain>
    </source>
</reference>
<accession>A0A4Y7QDZ1</accession>
<dbReference type="InterPro" id="IPR035075">
    <property type="entry name" value="PRMT5"/>
</dbReference>
<dbReference type="PANTHER" id="PTHR10738">
    <property type="entry name" value="PROTEIN ARGININE N-METHYLTRANSFERASE 5"/>
    <property type="match status" value="1"/>
</dbReference>
<dbReference type="GO" id="GO:0016301">
    <property type="term" value="F:kinase activity"/>
    <property type="evidence" value="ECO:0007669"/>
    <property type="project" value="UniProtKB-KW"/>
</dbReference>
<evidence type="ECO:0000256" key="1">
    <source>
        <dbReference type="ARBA" id="ARBA00022603"/>
    </source>
</evidence>
<feature type="binding site" evidence="5">
    <location>
        <position position="387"/>
    </location>
    <ligand>
        <name>S-adenosyl-L-methionine</name>
        <dbReference type="ChEBI" id="CHEBI:59789"/>
    </ligand>
</feature>
<evidence type="ECO:0000256" key="4">
    <source>
        <dbReference type="PIRSR" id="PIRSR015894-1"/>
    </source>
</evidence>
<dbReference type="AlphaFoldDB" id="A0A4Y7QDZ1"/>
<sequence length="783" mass="87439">MEAAWSMSTRLAKHITSEDLQSASEAHLGNFATPILKLKGDATQNYDSVCLPLTSTSWKERWREMCTTHHTLDDSKNKANERRAEDWRANPGFVLGEVHMTRLDEGENVIGILSEWLEVDSPDDWVSHDAEIALKQELAYASYLNLHTVILPPPRDRFHVAFYGRAIRSCLENSHFINVSVRLPIYDPSIFTVQQPAITSTPPLSSTSVPSSPTIQVTPQKQQRRPVIPRAPEGELSGTWEMWDIIRSMCDYNTRLTLTLDLTPPLPSAQGILDRWTAEPIQNVFLPASTFIPNAKGYPVLPKGTQNFLQNLMKKYPTIILSGANQRLHPRGFEDKYTDYIRYLEKSSPHVQRANQRDTLESYSQGYQDYLQMPLQPLQDHLGSAVYENFERDPVKYSKYEDAIFAALSDKPADASLVLTVAGAGRGPLVARSLRAIARSGRSVLVYAIEKNPSAFVTLQQRQEVEWKDGVKILFGDMRVIDVPEKADIIVSELLGSFGDNELSPECLDGAMRFLKDDGISIPSSYNAHLAPISSSKLYQEASGSKENVNRQKALETPYVVMIQAATILSGAGDALSRCGTQIQECWYFEHPRKDVVLNEMGLPLTNTHNTRSATLNFHIPHAGILHGYAGYFEAVLYGNVGLSIHPDRKDRISKDMLSWFPCFFPIKEPLYLPSNSDLKASIWRLTGNHKVWYEWYAEAFLPVSNLVTDSQPAEQVINGAGSLIALPSTPVASPSPMIDAVDSSFSWERSEEADNKPSTNGTVKIGQTSLHNPGGRSSWYGL</sequence>
<evidence type="ECO:0000259" key="10">
    <source>
        <dbReference type="Pfam" id="PF17285"/>
    </source>
</evidence>
<dbReference type="Pfam" id="PF17285">
    <property type="entry name" value="PRMT5_TIM"/>
    <property type="match status" value="1"/>
</dbReference>